<sequence>MSITIVAPIANSIKICALLKTIVSVCTLKYWLSSAPGNTNKQTIASSAVASRLFWMNFNMLPPTHHVRQTQRA</sequence>
<evidence type="ECO:0000313" key="1">
    <source>
        <dbReference type="EMBL" id="CNT85514.1"/>
    </source>
</evidence>
<dbReference type="EMBL" id="CQPA01000006">
    <property type="protein sequence ID" value="CNT85514.1"/>
    <property type="molecule type" value="Genomic_DNA"/>
</dbReference>
<name>A0A655BXM8_SALET</name>
<reference evidence="1 2" key="1">
    <citation type="submission" date="2015-03" db="EMBL/GenBank/DDBJ databases">
        <authorList>
            <consortium name="Pathogen Informatics"/>
        </authorList>
    </citation>
    <scope>NUCLEOTIDE SEQUENCE [LARGE SCALE GENOMIC DNA]</scope>
    <source>
        <strain evidence="1 2">A1104</strain>
    </source>
</reference>
<accession>A0A655BXM8</accession>
<protein>
    <submittedName>
        <fullName evidence="1">Uncharacterized protein</fullName>
    </submittedName>
</protein>
<dbReference type="AlphaFoldDB" id="A0A655BXM8"/>
<proteinExistence type="predicted"/>
<evidence type="ECO:0000313" key="2">
    <source>
        <dbReference type="Proteomes" id="UP000041314"/>
    </source>
</evidence>
<dbReference type="Proteomes" id="UP000041314">
    <property type="component" value="Unassembled WGS sequence"/>
</dbReference>
<gene>
    <name evidence="1" type="ORF">ERS008198_01238</name>
</gene>
<organism evidence="1 2">
    <name type="scientific">Salmonella enterica subsp. enterica serovar Bovismorbificans</name>
    <dbReference type="NCBI Taxonomy" id="58097"/>
    <lineage>
        <taxon>Bacteria</taxon>
        <taxon>Pseudomonadati</taxon>
        <taxon>Pseudomonadota</taxon>
        <taxon>Gammaproteobacteria</taxon>
        <taxon>Enterobacterales</taxon>
        <taxon>Enterobacteriaceae</taxon>
        <taxon>Salmonella</taxon>
    </lineage>
</organism>